<comment type="caution">
    <text evidence="3">The sequence shown here is derived from an EMBL/GenBank/DDBJ whole genome shotgun (WGS) entry which is preliminary data.</text>
</comment>
<accession>A0A392QGK2</accession>
<organism evidence="3 4">
    <name type="scientific">Trifolium medium</name>
    <dbReference type="NCBI Taxonomy" id="97028"/>
    <lineage>
        <taxon>Eukaryota</taxon>
        <taxon>Viridiplantae</taxon>
        <taxon>Streptophyta</taxon>
        <taxon>Embryophyta</taxon>
        <taxon>Tracheophyta</taxon>
        <taxon>Spermatophyta</taxon>
        <taxon>Magnoliopsida</taxon>
        <taxon>eudicotyledons</taxon>
        <taxon>Gunneridae</taxon>
        <taxon>Pentapetalae</taxon>
        <taxon>rosids</taxon>
        <taxon>fabids</taxon>
        <taxon>Fabales</taxon>
        <taxon>Fabaceae</taxon>
        <taxon>Papilionoideae</taxon>
        <taxon>50 kb inversion clade</taxon>
        <taxon>NPAAA clade</taxon>
        <taxon>Hologalegina</taxon>
        <taxon>IRL clade</taxon>
        <taxon>Trifolieae</taxon>
        <taxon>Trifolium</taxon>
    </lineage>
</organism>
<evidence type="ECO:0000313" key="4">
    <source>
        <dbReference type="Proteomes" id="UP000265520"/>
    </source>
</evidence>
<evidence type="ECO:0000313" key="3">
    <source>
        <dbReference type="EMBL" id="MCI23523.1"/>
    </source>
</evidence>
<dbReference type="EMBL" id="LXQA010136542">
    <property type="protein sequence ID" value="MCI23523.1"/>
    <property type="molecule type" value="Genomic_DNA"/>
</dbReference>
<dbReference type="Proteomes" id="UP000265520">
    <property type="component" value="Unassembled WGS sequence"/>
</dbReference>
<feature type="non-terminal residue" evidence="3">
    <location>
        <position position="153"/>
    </location>
</feature>
<protein>
    <submittedName>
        <fullName evidence="3">Frigida-like protein</fullName>
    </submittedName>
</protein>
<keyword evidence="4" id="KW-1185">Reference proteome</keyword>
<dbReference type="AlphaFoldDB" id="A0A392QGK2"/>
<feature type="region of interest" description="Disordered" evidence="2">
    <location>
        <begin position="114"/>
        <end position="153"/>
    </location>
</feature>
<sequence>MGDMEQDNENNKETMIEQLAQAFVELEARNGASEDKVQWVEIKQHFFDLEMLLNKKNEELQAKEREYEEKQLETNTLLSQRKAAVTSKEQDLLDRLQELKDAAVASIVQARPNHETTPLEFVYDGENKDDKVNSSPEDSPYKSGEKSEGVATE</sequence>
<reference evidence="3 4" key="1">
    <citation type="journal article" date="2018" name="Front. Plant Sci.">
        <title>Red Clover (Trifolium pratense) and Zigzag Clover (T. medium) - A Picture of Genomic Similarities and Differences.</title>
        <authorList>
            <person name="Dluhosova J."/>
            <person name="Istvanek J."/>
            <person name="Nedelnik J."/>
            <person name="Repkova J."/>
        </authorList>
    </citation>
    <scope>NUCLEOTIDE SEQUENCE [LARGE SCALE GENOMIC DNA]</scope>
    <source>
        <strain evidence="4">cv. 10/8</strain>
        <tissue evidence="3">Leaf</tissue>
    </source>
</reference>
<name>A0A392QGK2_9FABA</name>
<proteinExistence type="predicted"/>
<evidence type="ECO:0000256" key="2">
    <source>
        <dbReference type="SAM" id="MobiDB-lite"/>
    </source>
</evidence>
<keyword evidence="1" id="KW-0175">Coiled coil</keyword>
<feature type="coiled-coil region" evidence="1">
    <location>
        <begin position="16"/>
        <end position="102"/>
    </location>
</feature>
<evidence type="ECO:0000256" key="1">
    <source>
        <dbReference type="SAM" id="Coils"/>
    </source>
</evidence>
<feature type="compositionally biased region" description="Basic and acidic residues" evidence="2">
    <location>
        <begin position="139"/>
        <end position="153"/>
    </location>
</feature>